<reference evidence="2" key="1">
    <citation type="journal article" date="2008" name="Nat. Genet.">
        <title>The Pristionchus pacificus genome provides a unique perspective on nematode lifestyle and parasitism.</title>
        <authorList>
            <person name="Dieterich C."/>
            <person name="Clifton S.W."/>
            <person name="Schuster L.N."/>
            <person name="Chinwalla A."/>
            <person name="Delehaunty K."/>
            <person name="Dinkelacker I."/>
            <person name="Fulton L."/>
            <person name="Fulton R."/>
            <person name="Godfrey J."/>
            <person name="Minx P."/>
            <person name="Mitreva M."/>
            <person name="Roeseler W."/>
            <person name="Tian H."/>
            <person name="Witte H."/>
            <person name="Yang S.P."/>
            <person name="Wilson R.K."/>
            <person name="Sommer R.J."/>
        </authorList>
    </citation>
    <scope>NUCLEOTIDE SEQUENCE [LARGE SCALE GENOMIC DNA]</scope>
    <source>
        <strain evidence="2">PS312</strain>
    </source>
</reference>
<dbReference type="AlphaFoldDB" id="A0A2A6BAC8"/>
<sequence>MVRPKGRTMSCERLAQPARLRPFIDRLRPSLRVRLPANRHAVSSMNGLESNIVSPGIELITRCSVTILSSSPHLLWKRIGAGSP</sequence>
<dbReference type="Proteomes" id="UP000005239">
    <property type="component" value="Unassembled WGS sequence"/>
</dbReference>
<organism evidence="1 2">
    <name type="scientific">Pristionchus pacificus</name>
    <name type="common">Parasitic nematode worm</name>
    <dbReference type="NCBI Taxonomy" id="54126"/>
    <lineage>
        <taxon>Eukaryota</taxon>
        <taxon>Metazoa</taxon>
        <taxon>Ecdysozoa</taxon>
        <taxon>Nematoda</taxon>
        <taxon>Chromadorea</taxon>
        <taxon>Rhabditida</taxon>
        <taxon>Rhabditina</taxon>
        <taxon>Diplogasteromorpha</taxon>
        <taxon>Diplogasteroidea</taxon>
        <taxon>Neodiplogasteridae</taxon>
        <taxon>Pristionchus</taxon>
    </lineage>
</organism>
<keyword evidence="2" id="KW-1185">Reference proteome</keyword>
<evidence type="ECO:0000313" key="1">
    <source>
        <dbReference type="EnsemblMetazoa" id="PPA37589.1"/>
    </source>
</evidence>
<reference evidence="1" key="2">
    <citation type="submission" date="2022-06" db="UniProtKB">
        <authorList>
            <consortium name="EnsemblMetazoa"/>
        </authorList>
    </citation>
    <scope>IDENTIFICATION</scope>
    <source>
        <strain evidence="1">PS312</strain>
    </source>
</reference>
<protein>
    <submittedName>
        <fullName evidence="1">Uncharacterized protein</fullName>
    </submittedName>
</protein>
<gene>
    <name evidence="1" type="primary">WBGene00275958</name>
</gene>
<dbReference type="EnsemblMetazoa" id="PPA37589.1">
    <property type="protein sequence ID" value="PPA37589.1"/>
    <property type="gene ID" value="WBGene00275958"/>
</dbReference>
<accession>A0A8R1US12</accession>
<proteinExistence type="predicted"/>
<accession>A0A2A6BAC8</accession>
<evidence type="ECO:0000313" key="2">
    <source>
        <dbReference type="Proteomes" id="UP000005239"/>
    </source>
</evidence>
<name>A0A2A6BAC8_PRIPA</name>